<proteinExistence type="predicted"/>
<reference evidence="3" key="1">
    <citation type="journal article" date="2019" name="Int. J. Syst. Evol. Microbiol.">
        <title>The Global Catalogue of Microorganisms (GCM) 10K type strain sequencing project: providing services to taxonomists for standard genome sequencing and annotation.</title>
        <authorList>
            <consortium name="The Broad Institute Genomics Platform"/>
            <consortium name="The Broad Institute Genome Sequencing Center for Infectious Disease"/>
            <person name="Wu L."/>
            <person name="Ma J."/>
        </authorList>
    </citation>
    <scope>NUCLEOTIDE SEQUENCE [LARGE SCALE GENOMIC DNA]</scope>
    <source>
        <strain evidence="3">JCM 17543</strain>
    </source>
</reference>
<dbReference type="InterPro" id="IPR036291">
    <property type="entry name" value="NAD(P)-bd_dom_sf"/>
</dbReference>
<dbReference type="Gene3D" id="3.90.180.10">
    <property type="entry name" value="Medium-chain alcohol dehydrogenases, catalytic domain"/>
    <property type="match status" value="1"/>
</dbReference>
<dbReference type="InterPro" id="IPR013154">
    <property type="entry name" value="ADH-like_N"/>
</dbReference>
<dbReference type="Gene3D" id="3.40.50.720">
    <property type="entry name" value="NAD(P)-binding Rossmann-like Domain"/>
    <property type="match status" value="1"/>
</dbReference>
<comment type="caution">
    <text evidence="2">The sequence shown here is derived from an EMBL/GenBank/DDBJ whole genome shotgun (WGS) entry which is preliminary data.</text>
</comment>
<evidence type="ECO:0000259" key="1">
    <source>
        <dbReference type="SMART" id="SM00829"/>
    </source>
</evidence>
<dbReference type="EMBL" id="BAABBM010000001">
    <property type="protein sequence ID" value="GAA3901910.1"/>
    <property type="molecule type" value="Genomic_DNA"/>
</dbReference>
<dbReference type="SUPFAM" id="SSF50129">
    <property type="entry name" value="GroES-like"/>
    <property type="match status" value="1"/>
</dbReference>
<accession>A0ABP7LHC7</accession>
<dbReference type="Pfam" id="PF08240">
    <property type="entry name" value="ADH_N"/>
    <property type="match status" value="1"/>
</dbReference>
<sequence length="336" mass="36908">MSAVNHAVQLFEYGGPECLRVVDLPIPTPGPGEVRVRVLASSVNYTETLIRQHLYPQTAAYKLPFVMGYDVVGEIDEVHPDVVQFKVGDRVADMTVVGSDATYRLLKAKDLTIVPQGIDPAEAATLILSWTTAYQMLHRSAKVKPGQRILVHGAGGAVGQALLSLARIAGIETWGAANSKHSGLIRELGATPIDYEHEDFAKVLPDGFDVVFDGIGEDGYRRSFQSLRRGGLLVAIGFSASVQAKLRMLAILAMIARMYLWGWLPGGKRTRFYSINVMRARHSDWFKSDLACLFQLLSQRRIKPKVAERISFADVPNAHRRLESGGLEGKLVLCPA</sequence>
<dbReference type="InterPro" id="IPR011032">
    <property type="entry name" value="GroES-like_sf"/>
</dbReference>
<dbReference type="SMART" id="SM00829">
    <property type="entry name" value="PKS_ER"/>
    <property type="match status" value="1"/>
</dbReference>
<feature type="domain" description="Enoyl reductase (ER)" evidence="1">
    <location>
        <begin position="14"/>
        <end position="333"/>
    </location>
</feature>
<organism evidence="2 3">
    <name type="scientific">Sphingomonas limnosediminicola</name>
    <dbReference type="NCBI Taxonomy" id="940133"/>
    <lineage>
        <taxon>Bacteria</taxon>
        <taxon>Pseudomonadati</taxon>
        <taxon>Pseudomonadota</taxon>
        <taxon>Alphaproteobacteria</taxon>
        <taxon>Sphingomonadales</taxon>
        <taxon>Sphingomonadaceae</taxon>
        <taxon>Sphingomonas</taxon>
    </lineage>
</organism>
<protein>
    <submittedName>
        <fullName evidence="2">Medium chain dehydrogenase/reductase family protein</fullName>
    </submittedName>
</protein>
<evidence type="ECO:0000313" key="2">
    <source>
        <dbReference type="EMBL" id="GAA3901910.1"/>
    </source>
</evidence>
<keyword evidence="3" id="KW-1185">Reference proteome</keyword>
<dbReference type="CDD" id="cd08273">
    <property type="entry name" value="MDR8"/>
    <property type="match status" value="1"/>
</dbReference>
<dbReference type="InterPro" id="IPR051397">
    <property type="entry name" value="Zn-ADH-like_protein"/>
</dbReference>
<dbReference type="RefSeq" id="WP_344699620.1">
    <property type="nucleotide sequence ID" value="NZ_BAABBM010000001.1"/>
</dbReference>
<dbReference type="Proteomes" id="UP001500827">
    <property type="component" value="Unassembled WGS sequence"/>
</dbReference>
<name>A0ABP7LHC7_9SPHN</name>
<evidence type="ECO:0000313" key="3">
    <source>
        <dbReference type="Proteomes" id="UP001500827"/>
    </source>
</evidence>
<dbReference type="Pfam" id="PF13602">
    <property type="entry name" value="ADH_zinc_N_2"/>
    <property type="match status" value="1"/>
</dbReference>
<dbReference type="PANTHER" id="PTHR43677:SF4">
    <property type="entry name" value="QUINONE OXIDOREDUCTASE-LIKE PROTEIN 2"/>
    <property type="match status" value="1"/>
</dbReference>
<dbReference type="InterPro" id="IPR020843">
    <property type="entry name" value="ER"/>
</dbReference>
<dbReference type="SUPFAM" id="SSF51735">
    <property type="entry name" value="NAD(P)-binding Rossmann-fold domains"/>
    <property type="match status" value="1"/>
</dbReference>
<gene>
    <name evidence="2" type="ORF">GCM10022276_20810</name>
</gene>
<dbReference type="PANTHER" id="PTHR43677">
    <property type="entry name" value="SHORT-CHAIN DEHYDROGENASE/REDUCTASE"/>
    <property type="match status" value="1"/>
</dbReference>